<keyword evidence="4 7" id="KW-0964">Secreted</keyword>
<comment type="subunit">
    <text evidence="6">Self-assembles to form functional amyloid fibrils called rodlets. Self-assembly into fibrillar rodlets occurs spontaneously at hydrophobic:hydrophilic interfaces and the rodlets further associate laterally to form amphipathic monolayers.</text>
</comment>
<evidence type="ECO:0000256" key="1">
    <source>
        <dbReference type="ARBA" id="ARBA00004191"/>
    </source>
</evidence>
<comment type="similarity">
    <text evidence="2 7">Belongs to the fungal hydrophobin family.</text>
</comment>
<comment type="caution">
    <text evidence="8">The sequence shown here is derived from an EMBL/GenBank/DDBJ whole genome shotgun (WGS) entry which is preliminary data.</text>
</comment>
<dbReference type="Pfam" id="PF01185">
    <property type="entry name" value="Hydrophobin"/>
    <property type="match status" value="2"/>
</dbReference>
<protein>
    <recommendedName>
        <fullName evidence="7">Hydrophobin</fullName>
    </recommendedName>
</protein>
<dbReference type="SMART" id="SM00075">
    <property type="entry name" value="HYDRO"/>
    <property type="match status" value="2"/>
</dbReference>
<keyword evidence="3 7" id="KW-0134">Cell wall</keyword>
<dbReference type="Proteomes" id="UP000518752">
    <property type="component" value="Unassembled WGS sequence"/>
</dbReference>
<dbReference type="AlphaFoldDB" id="A0A8H5HUI9"/>
<comment type="subcellular location">
    <subcellularLocation>
        <location evidence="1 7">Secreted</location>
        <location evidence="1 7">Cell wall</location>
    </subcellularLocation>
</comment>
<dbReference type="EMBL" id="JAACJN010000020">
    <property type="protein sequence ID" value="KAF5389710.1"/>
    <property type="molecule type" value="Genomic_DNA"/>
</dbReference>
<evidence type="ECO:0000313" key="9">
    <source>
        <dbReference type="Proteomes" id="UP000518752"/>
    </source>
</evidence>
<keyword evidence="5 7" id="KW-1015">Disulfide bond</keyword>
<evidence type="ECO:0000256" key="2">
    <source>
        <dbReference type="ARBA" id="ARBA00010446"/>
    </source>
</evidence>
<evidence type="ECO:0000256" key="3">
    <source>
        <dbReference type="ARBA" id="ARBA00022512"/>
    </source>
</evidence>
<name>A0A8H5HUI9_9AGAR</name>
<gene>
    <name evidence="8" type="ORF">D9757_005965</name>
</gene>
<dbReference type="GO" id="GO:0005199">
    <property type="term" value="F:structural constituent of cell wall"/>
    <property type="evidence" value="ECO:0007669"/>
    <property type="project" value="InterPro"/>
</dbReference>
<dbReference type="CDD" id="cd23507">
    <property type="entry name" value="hydrophobin_I"/>
    <property type="match status" value="2"/>
</dbReference>
<evidence type="ECO:0000256" key="5">
    <source>
        <dbReference type="ARBA" id="ARBA00023157"/>
    </source>
</evidence>
<evidence type="ECO:0000256" key="6">
    <source>
        <dbReference type="ARBA" id="ARBA00093546"/>
    </source>
</evidence>
<evidence type="ECO:0000256" key="7">
    <source>
        <dbReference type="RuleBase" id="RU365009"/>
    </source>
</evidence>
<organism evidence="8 9">
    <name type="scientific">Collybiopsis confluens</name>
    <dbReference type="NCBI Taxonomy" id="2823264"/>
    <lineage>
        <taxon>Eukaryota</taxon>
        <taxon>Fungi</taxon>
        <taxon>Dikarya</taxon>
        <taxon>Basidiomycota</taxon>
        <taxon>Agaricomycotina</taxon>
        <taxon>Agaricomycetes</taxon>
        <taxon>Agaricomycetidae</taxon>
        <taxon>Agaricales</taxon>
        <taxon>Marasmiineae</taxon>
        <taxon>Omphalotaceae</taxon>
        <taxon>Collybiopsis</taxon>
    </lineage>
</organism>
<dbReference type="GO" id="GO:0009277">
    <property type="term" value="C:fungal-type cell wall"/>
    <property type="evidence" value="ECO:0007669"/>
    <property type="project" value="InterPro"/>
</dbReference>
<reference evidence="8 9" key="1">
    <citation type="journal article" date="2020" name="ISME J.">
        <title>Uncovering the hidden diversity of litter-decomposition mechanisms in mushroom-forming fungi.</title>
        <authorList>
            <person name="Floudas D."/>
            <person name="Bentzer J."/>
            <person name="Ahren D."/>
            <person name="Johansson T."/>
            <person name="Persson P."/>
            <person name="Tunlid A."/>
        </authorList>
    </citation>
    <scope>NUCLEOTIDE SEQUENCE [LARGE SCALE GENOMIC DNA]</scope>
    <source>
        <strain evidence="8 9">CBS 406.79</strain>
    </source>
</reference>
<feature type="chain" id="PRO_5034890796" description="Hydrophobin" evidence="7">
    <location>
        <begin position="19"/>
        <end position="246"/>
    </location>
</feature>
<feature type="signal peptide" evidence="7">
    <location>
        <begin position="1"/>
        <end position="18"/>
    </location>
</feature>
<dbReference type="OrthoDB" id="4225815at2759"/>
<sequence>MLFKLTFITAGLATIVAAIPSPRAIPASSCFTSLLCCNTVERASDPPIPTLLALLGIVLQDQNVLVGLTCTPISPLDSNPCPAGIIVCCDDNNFAATPSLGGIPPSSCSTGLYCCNTVVKSSDPYAAQLLGLLGIVLQNGDVDVGITCSPLSLIEFNSCPSGIIVCCEDGSHGGLVAIGFLQDQNVLIGIGCSPISVIGVGAPAVPVSSPAARILTGAPWFLCVFQPRFRYRCWARNRSSSLTFTS</sequence>
<keyword evidence="7" id="KW-0732">Signal</keyword>
<evidence type="ECO:0000313" key="8">
    <source>
        <dbReference type="EMBL" id="KAF5389710.1"/>
    </source>
</evidence>
<keyword evidence="9" id="KW-1185">Reference proteome</keyword>
<dbReference type="InterPro" id="IPR001338">
    <property type="entry name" value="Class_I_Hydrophobin"/>
</dbReference>
<accession>A0A8H5HUI9</accession>
<proteinExistence type="inferred from homology"/>
<evidence type="ECO:0000256" key="4">
    <source>
        <dbReference type="ARBA" id="ARBA00022525"/>
    </source>
</evidence>